<dbReference type="Proteomes" id="UP001363151">
    <property type="component" value="Unassembled WGS sequence"/>
</dbReference>
<dbReference type="EMBL" id="JBBJCI010000038">
    <property type="protein sequence ID" value="KAK7250206.1"/>
    <property type="molecule type" value="Genomic_DNA"/>
</dbReference>
<evidence type="ECO:0000256" key="1">
    <source>
        <dbReference type="SAM" id="MobiDB-lite"/>
    </source>
</evidence>
<gene>
    <name evidence="2" type="ORF">SO694_00006699</name>
</gene>
<keyword evidence="3" id="KW-1185">Reference proteome</keyword>
<sequence>MALQCGSGLGAAAVHVQRCASWPLAEIVTAHRTDLLVTEFASLDEAEEAWGKLSLLHASVLFVGPKALRSYGRTHSIRRWKERSARLEARLPGEYDVRGATIAGRVVSEIAATDARMRRRLGAGFAAPAWVAHFLARARAVDPCIAACPAVAAATSAKGAARPPMPMPTGDADALRARARRGRCPDARGPRLGDGQGRAGRRRGREPRGRARPSPARVRGLARLEPLRRGPGRALALPVDALDADRLAAALRSGAPRVSVAAATGADGRHRYARSPGQQKGEPESAAAPSAPARRRVPRLAAPKSRSAADLAAYVERLLDAYDGLARARGAVASWLAASRRPTRPTSGPGPGPARARRARARPGRDALLSLCGPDDVARPARRAPSDDDLYRLASECRAVAPPAPRAGAPRRCRRRRATRWRRWASASTAPSAQSGRAAARPGASGRRLPARALATAAVGGGPAPAPGGALETTTAAVGATTEFLADGLFAIGDGLMGLGLGVPGTGRRHRCGSLEAQVDEAKRAAALARGRCSTLEYHVDEAHHMAPLARVPAGAA</sequence>
<feature type="region of interest" description="Disordered" evidence="1">
    <location>
        <begin position="255"/>
        <end position="306"/>
    </location>
</feature>
<protein>
    <submittedName>
        <fullName evidence="2">Double-stranded DNA 3'-5' exodeoxyribonuclease</fullName>
    </submittedName>
</protein>
<organism evidence="2 3">
    <name type="scientific">Aureococcus anophagefferens</name>
    <name type="common">Harmful bloom alga</name>
    <dbReference type="NCBI Taxonomy" id="44056"/>
    <lineage>
        <taxon>Eukaryota</taxon>
        <taxon>Sar</taxon>
        <taxon>Stramenopiles</taxon>
        <taxon>Ochrophyta</taxon>
        <taxon>Pelagophyceae</taxon>
        <taxon>Pelagomonadales</taxon>
        <taxon>Pelagomonadaceae</taxon>
        <taxon>Aureococcus</taxon>
    </lineage>
</organism>
<feature type="region of interest" description="Disordered" evidence="1">
    <location>
        <begin position="421"/>
        <end position="448"/>
    </location>
</feature>
<evidence type="ECO:0000313" key="2">
    <source>
        <dbReference type="EMBL" id="KAK7250206.1"/>
    </source>
</evidence>
<comment type="caution">
    <text evidence="2">The sequence shown here is derived from an EMBL/GenBank/DDBJ whole genome shotgun (WGS) entry which is preliminary data.</text>
</comment>
<proteinExistence type="predicted"/>
<feature type="region of interest" description="Disordered" evidence="1">
    <location>
        <begin position="339"/>
        <end position="363"/>
    </location>
</feature>
<reference evidence="2 3" key="1">
    <citation type="submission" date="2024-03" db="EMBL/GenBank/DDBJ databases">
        <title>Aureococcus anophagefferens CCMP1851 and Kratosvirus quantuckense: Draft genome of a second virus-susceptible host strain in the model system.</title>
        <authorList>
            <person name="Chase E."/>
            <person name="Truchon A.R."/>
            <person name="Schepens W."/>
            <person name="Wilhelm S.W."/>
        </authorList>
    </citation>
    <scope>NUCLEOTIDE SEQUENCE [LARGE SCALE GENOMIC DNA]</scope>
    <source>
        <strain evidence="2 3">CCMP1851</strain>
    </source>
</reference>
<feature type="region of interest" description="Disordered" evidence="1">
    <location>
        <begin position="178"/>
        <end position="217"/>
    </location>
</feature>
<feature type="compositionally biased region" description="Low complexity" evidence="1">
    <location>
        <begin position="424"/>
        <end position="448"/>
    </location>
</feature>
<name>A0ABR1GAC6_AURAN</name>
<accession>A0ABR1GAC6</accession>
<evidence type="ECO:0000313" key="3">
    <source>
        <dbReference type="Proteomes" id="UP001363151"/>
    </source>
</evidence>